<dbReference type="GO" id="GO:0009294">
    <property type="term" value="P:DNA-mediated transformation"/>
    <property type="evidence" value="ECO:0007669"/>
    <property type="project" value="InterPro"/>
</dbReference>
<dbReference type="PANTHER" id="PTHR43022">
    <property type="entry name" value="PROTEIN SMF"/>
    <property type="match status" value="1"/>
</dbReference>
<dbReference type="PANTHER" id="PTHR43022:SF1">
    <property type="entry name" value="PROTEIN SMF"/>
    <property type="match status" value="1"/>
</dbReference>
<evidence type="ECO:0000313" key="3">
    <source>
        <dbReference type="EMBL" id="MCA9379541.1"/>
    </source>
</evidence>
<evidence type="ECO:0000259" key="2">
    <source>
        <dbReference type="Pfam" id="PF02481"/>
    </source>
</evidence>
<dbReference type="Gene3D" id="3.40.50.450">
    <property type="match status" value="1"/>
</dbReference>
<organism evidence="3 4">
    <name type="scientific">Candidatus Dojkabacteria bacterium</name>
    <dbReference type="NCBI Taxonomy" id="2099670"/>
    <lineage>
        <taxon>Bacteria</taxon>
        <taxon>Candidatus Dojkabacteria</taxon>
    </lineage>
</organism>
<dbReference type="SUPFAM" id="SSF102405">
    <property type="entry name" value="MCP/YpsA-like"/>
    <property type="match status" value="1"/>
</dbReference>
<comment type="caution">
    <text evidence="3">The sequence shown here is derived from an EMBL/GenBank/DDBJ whole genome shotgun (WGS) entry which is preliminary data.</text>
</comment>
<reference evidence="3" key="1">
    <citation type="submission" date="2020-04" db="EMBL/GenBank/DDBJ databases">
        <authorList>
            <person name="Zhang T."/>
        </authorList>
    </citation>
    <scope>NUCLEOTIDE SEQUENCE</scope>
    <source>
        <strain evidence="3">HKST-UBA12</strain>
    </source>
</reference>
<protein>
    <submittedName>
        <fullName evidence="3">DNA-processing protein DprA</fullName>
    </submittedName>
</protein>
<dbReference type="InterPro" id="IPR057666">
    <property type="entry name" value="DrpA_SLOG"/>
</dbReference>
<sequence length="366" mass="38478">MPVLKDADLRIFSLSLQQTRGLGAKTALALLGQVGGIFELYRLWKSGTGPAILSKVRLAAGKDLSDLLEQRHVRFVAIWEDDYPRLLKQIADPPFILFYVGDLEVFTSTPALAVVGTRKCSAAALQWTEKLVSESVAAGVNIVSGMAMGIDAAAHKACVAAGGKTLAVLASSPDMPTPAANSALYQQILGNGGCIVSEFPPGTVVRPGMFASRNRIVAGLSQGVLVVEAGAESGALITANLALDYNREVFALPGDIGRDVSFGCNKLIKDGKAKLVQGAVDILVELGVETVARAESYAPAKSASIDPEKLPNDQRDVFVTLSEGAGFPEELAIKVDRSVNDILSCLAVMELSGIVRQLADGKFAIA</sequence>
<accession>A0A955I6R5</accession>
<evidence type="ECO:0000313" key="4">
    <source>
        <dbReference type="Proteomes" id="UP000760819"/>
    </source>
</evidence>
<dbReference type="InterPro" id="IPR003488">
    <property type="entry name" value="DprA"/>
</dbReference>
<name>A0A955I6R5_9BACT</name>
<gene>
    <name evidence="3" type="primary">dprA</name>
    <name evidence="3" type="ORF">KC640_03865</name>
</gene>
<feature type="domain" description="Smf/DprA SLOG" evidence="2">
    <location>
        <begin position="75"/>
        <end position="286"/>
    </location>
</feature>
<reference evidence="3" key="2">
    <citation type="journal article" date="2021" name="Microbiome">
        <title>Successional dynamics and alternative stable states in a saline activated sludge microbial community over 9 years.</title>
        <authorList>
            <person name="Wang Y."/>
            <person name="Ye J."/>
            <person name="Ju F."/>
            <person name="Liu L."/>
            <person name="Boyd J.A."/>
            <person name="Deng Y."/>
            <person name="Parks D.H."/>
            <person name="Jiang X."/>
            <person name="Yin X."/>
            <person name="Woodcroft B.J."/>
            <person name="Tyson G.W."/>
            <person name="Hugenholtz P."/>
            <person name="Polz M.F."/>
            <person name="Zhang T."/>
        </authorList>
    </citation>
    <scope>NUCLEOTIDE SEQUENCE</scope>
    <source>
        <strain evidence="3">HKST-UBA12</strain>
    </source>
</reference>
<dbReference type="Proteomes" id="UP000760819">
    <property type="component" value="Unassembled WGS sequence"/>
</dbReference>
<dbReference type="EMBL" id="JAGQLI010000228">
    <property type="protein sequence ID" value="MCA9379541.1"/>
    <property type="molecule type" value="Genomic_DNA"/>
</dbReference>
<dbReference type="NCBIfam" id="TIGR00732">
    <property type="entry name" value="dprA"/>
    <property type="match status" value="1"/>
</dbReference>
<proteinExistence type="inferred from homology"/>
<dbReference type="Pfam" id="PF02481">
    <property type="entry name" value="DNA_processg_A"/>
    <property type="match status" value="1"/>
</dbReference>
<dbReference type="AlphaFoldDB" id="A0A955I6R5"/>
<comment type="similarity">
    <text evidence="1">Belongs to the DprA/Smf family.</text>
</comment>
<evidence type="ECO:0000256" key="1">
    <source>
        <dbReference type="ARBA" id="ARBA00006525"/>
    </source>
</evidence>